<organism evidence="1 2">
    <name type="scientific">Paenibacillus polymyxa</name>
    <name type="common">Bacillus polymyxa</name>
    <dbReference type="NCBI Taxonomy" id="1406"/>
    <lineage>
        <taxon>Bacteria</taxon>
        <taxon>Bacillati</taxon>
        <taxon>Bacillota</taxon>
        <taxon>Bacilli</taxon>
        <taxon>Bacillales</taxon>
        <taxon>Paenibacillaceae</taxon>
        <taxon>Paenibacillus</taxon>
    </lineage>
</organism>
<sequence length="55" mass="6417">MLRIFLRMFMTIVNHVSLLRQEGAFMKCFFYGNSQKNSKPPFKGDLLSVIHSAYC</sequence>
<accession>A0A378Y5L0</accession>
<reference evidence="1 2" key="1">
    <citation type="submission" date="2018-06" db="EMBL/GenBank/DDBJ databases">
        <authorList>
            <consortium name="Pathogen Informatics"/>
            <person name="Doyle S."/>
        </authorList>
    </citation>
    <scope>NUCLEOTIDE SEQUENCE [LARGE SCALE GENOMIC DNA]</scope>
    <source>
        <strain evidence="1 2">NCTC10343</strain>
    </source>
</reference>
<evidence type="ECO:0000313" key="2">
    <source>
        <dbReference type="Proteomes" id="UP000254400"/>
    </source>
</evidence>
<evidence type="ECO:0000313" key="1">
    <source>
        <dbReference type="EMBL" id="SUA71647.1"/>
    </source>
</evidence>
<dbReference type="Proteomes" id="UP000254400">
    <property type="component" value="Unassembled WGS sequence"/>
</dbReference>
<dbReference type="AlphaFoldDB" id="A0A378Y5L0"/>
<protein>
    <submittedName>
        <fullName evidence="1">Uncharacterized protein</fullName>
    </submittedName>
</protein>
<gene>
    <name evidence="1" type="ORF">NCTC10343_04556</name>
</gene>
<proteinExistence type="predicted"/>
<dbReference type="EMBL" id="UGSC01000001">
    <property type="protein sequence ID" value="SUA71647.1"/>
    <property type="molecule type" value="Genomic_DNA"/>
</dbReference>
<name>A0A378Y5L0_PAEPO</name>